<dbReference type="EMBL" id="VSRR010000289">
    <property type="protein sequence ID" value="MPC13564.1"/>
    <property type="molecule type" value="Genomic_DNA"/>
</dbReference>
<proteinExistence type="predicted"/>
<evidence type="ECO:0000313" key="3">
    <source>
        <dbReference type="Proteomes" id="UP000324222"/>
    </source>
</evidence>
<protein>
    <submittedName>
        <fullName evidence="2">(E3-independent) E2 ubiquitin-conjugating enzyme</fullName>
    </submittedName>
</protein>
<feature type="region of interest" description="Disordered" evidence="1">
    <location>
        <begin position="417"/>
        <end position="468"/>
    </location>
</feature>
<dbReference type="AlphaFoldDB" id="A0A5B7CXT1"/>
<name>A0A5B7CXT1_PORTR</name>
<gene>
    <name evidence="2" type="primary">UBE2O_0</name>
    <name evidence="2" type="ORF">E2C01_006303</name>
</gene>
<keyword evidence="3" id="KW-1185">Reference proteome</keyword>
<sequence>MMLPMRKAFSTSRATLSQTNASPPPPPARARVPFPPSSVPGEASAAAAITSSAALASVTLVLSQSCDMGGVCGAISASGSSAPLASSPTWPCPPRPPPRPCCALTPATQHTPHLLWTKRTPLTPLPFSALSSKQKQGPTPAHHLTLNMPPKCPATIPAMSPSIAKKKRKSLTLKVKLGIIHRHHGLTPSTVSTIFKSADSIKKAERRTLWSPILLYKHLGQAPTPDEALYLGAAQHVFSVRCWHKASKPEKMLDGGRNRGGELRHKRMSETDMTLHEKAYTDTRLKDSKSCNDLKVSCDSGVTEEIRTSHMCAQLCSLMKAQLLKTYEEVVFRFGGHFDMSLMQDCQEEERVTVDEGRVVLDEERMLAEWAQMHSDNKENIPMFEDIVNENTSAPNANSVEVGSEDVEMGLTEAGAVSDATKEKEISEETPSPSFVSPIAASPVTNGSVITSNGNESETTNRNTSVEDSANDDLIDAIIANAVAAVNGEVSVSVMGMCPEAVVSPAEGFQVLEAAPDSHKFKLTMFQPTDPQHFYRTVRKEMKLLNTSLPPGIWVRGYEDRMVSLA</sequence>
<evidence type="ECO:0000256" key="1">
    <source>
        <dbReference type="SAM" id="MobiDB-lite"/>
    </source>
</evidence>
<comment type="caution">
    <text evidence="2">The sequence shown here is derived from an EMBL/GenBank/DDBJ whole genome shotgun (WGS) entry which is preliminary data.</text>
</comment>
<feature type="region of interest" description="Disordered" evidence="1">
    <location>
        <begin position="1"/>
        <end position="42"/>
    </location>
</feature>
<feature type="compositionally biased region" description="Pro residues" evidence="1">
    <location>
        <begin position="22"/>
        <end position="38"/>
    </location>
</feature>
<feature type="compositionally biased region" description="Polar residues" evidence="1">
    <location>
        <begin position="9"/>
        <end position="20"/>
    </location>
</feature>
<dbReference type="OrthoDB" id="47801at2759"/>
<accession>A0A5B7CXT1</accession>
<dbReference type="Proteomes" id="UP000324222">
    <property type="component" value="Unassembled WGS sequence"/>
</dbReference>
<evidence type="ECO:0000313" key="2">
    <source>
        <dbReference type="EMBL" id="MPC13564.1"/>
    </source>
</evidence>
<organism evidence="2 3">
    <name type="scientific">Portunus trituberculatus</name>
    <name type="common">Swimming crab</name>
    <name type="synonym">Neptunus trituberculatus</name>
    <dbReference type="NCBI Taxonomy" id="210409"/>
    <lineage>
        <taxon>Eukaryota</taxon>
        <taxon>Metazoa</taxon>
        <taxon>Ecdysozoa</taxon>
        <taxon>Arthropoda</taxon>
        <taxon>Crustacea</taxon>
        <taxon>Multicrustacea</taxon>
        <taxon>Malacostraca</taxon>
        <taxon>Eumalacostraca</taxon>
        <taxon>Eucarida</taxon>
        <taxon>Decapoda</taxon>
        <taxon>Pleocyemata</taxon>
        <taxon>Brachyura</taxon>
        <taxon>Eubrachyura</taxon>
        <taxon>Portunoidea</taxon>
        <taxon>Portunidae</taxon>
        <taxon>Portuninae</taxon>
        <taxon>Portunus</taxon>
    </lineage>
</organism>
<feature type="compositionally biased region" description="Polar residues" evidence="1">
    <location>
        <begin position="443"/>
        <end position="468"/>
    </location>
</feature>
<reference evidence="2 3" key="1">
    <citation type="submission" date="2019-05" db="EMBL/GenBank/DDBJ databases">
        <title>Another draft genome of Portunus trituberculatus and its Hox gene families provides insights of decapod evolution.</title>
        <authorList>
            <person name="Jeong J.-H."/>
            <person name="Song I."/>
            <person name="Kim S."/>
            <person name="Choi T."/>
            <person name="Kim D."/>
            <person name="Ryu S."/>
            <person name="Kim W."/>
        </authorList>
    </citation>
    <scope>NUCLEOTIDE SEQUENCE [LARGE SCALE GENOMIC DNA]</scope>
    <source>
        <tissue evidence="2">Muscle</tissue>
    </source>
</reference>